<dbReference type="SUPFAM" id="SSF47413">
    <property type="entry name" value="lambda repressor-like DNA-binding domains"/>
    <property type="match status" value="1"/>
</dbReference>
<evidence type="ECO:0000256" key="1">
    <source>
        <dbReference type="SAM" id="MobiDB-lite"/>
    </source>
</evidence>
<evidence type="ECO:0000313" key="3">
    <source>
        <dbReference type="EMBL" id="TXH90022.1"/>
    </source>
</evidence>
<accession>A0A5C7T2W7</accession>
<proteinExistence type="predicted"/>
<dbReference type="Proteomes" id="UP000321192">
    <property type="component" value="Unassembled WGS sequence"/>
</dbReference>
<gene>
    <name evidence="3" type="ORF">E6Q80_03790</name>
</gene>
<sequence>MTTSTGGATKPRKKPTLRFKTGEDVKALRGKLRLNQTQFWSKINVTQSGGSRYESGRAIPRTVQLLLHLAYGTDKQAADLLTVLRDH</sequence>
<reference evidence="3 4" key="1">
    <citation type="submission" date="2018-09" db="EMBL/GenBank/DDBJ databases">
        <title>Metagenome Assembled Genomes from an Advanced Water Purification Facility.</title>
        <authorList>
            <person name="Stamps B.W."/>
            <person name="Spear J.R."/>
        </authorList>
    </citation>
    <scope>NUCLEOTIDE SEQUENCE [LARGE SCALE GENOMIC DNA]</scope>
    <source>
        <strain evidence="3">Bin_27_1</strain>
    </source>
</reference>
<feature type="domain" description="RsaL-like HTH" evidence="2">
    <location>
        <begin position="26"/>
        <end position="70"/>
    </location>
</feature>
<name>A0A5C7T2W7_THASP</name>
<dbReference type="InterPro" id="IPR001387">
    <property type="entry name" value="Cro/C1-type_HTH"/>
</dbReference>
<dbReference type="CDD" id="cd00093">
    <property type="entry name" value="HTH_XRE"/>
    <property type="match status" value="1"/>
</dbReference>
<evidence type="ECO:0000259" key="2">
    <source>
        <dbReference type="Pfam" id="PF22495"/>
    </source>
</evidence>
<organism evidence="3 4">
    <name type="scientific">Thauera aminoaromatica</name>
    <dbReference type="NCBI Taxonomy" id="164330"/>
    <lineage>
        <taxon>Bacteria</taxon>
        <taxon>Pseudomonadati</taxon>
        <taxon>Pseudomonadota</taxon>
        <taxon>Betaproteobacteria</taxon>
        <taxon>Rhodocyclales</taxon>
        <taxon>Zoogloeaceae</taxon>
        <taxon>Thauera</taxon>
    </lineage>
</organism>
<dbReference type="InterPro" id="IPR010982">
    <property type="entry name" value="Lambda_DNA-bd_dom_sf"/>
</dbReference>
<feature type="region of interest" description="Disordered" evidence="1">
    <location>
        <begin position="1"/>
        <end position="20"/>
    </location>
</feature>
<dbReference type="AlphaFoldDB" id="A0A5C7T2W7"/>
<dbReference type="Gene3D" id="1.10.260.40">
    <property type="entry name" value="lambda repressor-like DNA-binding domains"/>
    <property type="match status" value="1"/>
</dbReference>
<evidence type="ECO:0000313" key="4">
    <source>
        <dbReference type="Proteomes" id="UP000321192"/>
    </source>
</evidence>
<comment type="caution">
    <text evidence="3">The sequence shown here is derived from an EMBL/GenBank/DDBJ whole genome shotgun (WGS) entry which is preliminary data.</text>
</comment>
<dbReference type="GO" id="GO:0003677">
    <property type="term" value="F:DNA binding"/>
    <property type="evidence" value="ECO:0007669"/>
    <property type="project" value="InterPro"/>
</dbReference>
<dbReference type="InterPro" id="IPR055172">
    <property type="entry name" value="HTH_RsaL-like"/>
</dbReference>
<dbReference type="EMBL" id="SSFD01000050">
    <property type="protein sequence ID" value="TXH90022.1"/>
    <property type="molecule type" value="Genomic_DNA"/>
</dbReference>
<protein>
    <submittedName>
        <fullName evidence="3">XRE family transcriptional regulator</fullName>
    </submittedName>
</protein>
<dbReference type="Pfam" id="PF22495">
    <property type="entry name" value="HTH_92"/>
    <property type="match status" value="1"/>
</dbReference>